<dbReference type="GO" id="GO:0008237">
    <property type="term" value="F:metallopeptidase activity"/>
    <property type="evidence" value="ECO:0007669"/>
    <property type="project" value="InterPro"/>
</dbReference>
<dbReference type="AlphaFoldDB" id="A0A0F9EIU5"/>
<dbReference type="EMBL" id="LAZR01024815">
    <property type="protein sequence ID" value="KKL73924.1"/>
    <property type="molecule type" value="Genomic_DNA"/>
</dbReference>
<feature type="domain" description="MPN" evidence="1">
    <location>
        <begin position="11"/>
        <end position="160"/>
    </location>
</feature>
<accession>A0A0F9EIU5</accession>
<dbReference type="InterPro" id="IPR000555">
    <property type="entry name" value="JAMM/MPN+_dom"/>
</dbReference>
<dbReference type="Gene3D" id="3.40.140.10">
    <property type="entry name" value="Cytidine Deaminase, domain 2"/>
    <property type="match status" value="1"/>
</dbReference>
<proteinExistence type="predicted"/>
<evidence type="ECO:0000259" key="1">
    <source>
        <dbReference type="PROSITE" id="PS50249"/>
    </source>
</evidence>
<dbReference type="InterPro" id="IPR037518">
    <property type="entry name" value="MPN"/>
</dbReference>
<comment type="caution">
    <text evidence="2">The sequence shown here is derived from an EMBL/GenBank/DDBJ whole genome shotgun (WGS) entry which is preliminary data.</text>
</comment>
<reference evidence="2" key="1">
    <citation type="journal article" date="2015" name="Nature">
        <title>Complex archaea that bridge the gap between prokaryotes and eukaryotes.</title>
        <authorList>
            <person name="Spang A."/>
            <person name="Saw J.H."/>
            <person name="Jorgensen S.L."/>
            <person name="Zaremba-Niedzwiedzka K."/>
            <person name="Martijn J."/>
            <person name="Lind A.E."/>
            <person name="van Eijk R."/>
            <person name="Schleper C."/>
            <person name="Guy L."/>
            <person name="Ettema T.J."/>
        </authorList>
    </citation>
    <scope>NUCLEOTIDE SEQUENCE</scope>
</reference>
<name>A0A0F9EIU5_9ZZZZ</name>
<organism evidence="2">
    <name type="scientific">marine sediment metagenome</name>
    <dbReference type="NCBI Taxonomy" id="412755"/>
    <lineage>
        <taxon>unclassified sequences</taxon>
        <taxon>metagenomes</taxon>
        <taxon>ecological metagenomes</taxon>
    </lineage>
</organism>
<evidence type="ECO:0000313" key="2">
    <source>
        <dbReference type="EMBL" id="KKL73924.1"/>
    </source>
</evidence>
<protein>
    <recommendedName>
        <fullName evidence="1">MPN domain-containing protein</fullName>
    </recommendedName>
</protein>
<dbReference type="PROSITE" id="PS50249">
    <property type="entry name" value="MPN"/>
    <property type="match status" value="1"/>
</dbReference>
<gene>
    <name evidence="2" type="ORF">LCGC14_2070050</name>
</gene>
<dbReference type="Pfam" id="PF01398">
    <property type="entry name" value="JAB"/>
    <property type="match status" value="1"/>
</dbReference>
<feature type="non-terminal residue" evidence="2">
    <location>
        <position position="332"/>
    </location>
</feature>
<dbReference type="SUPFAM" id="SSF102712">
    <property type="entry name" value="JAB1/MPN domain"/>
    <property type="match status" value="1"/>
</dbReference>
<sequence>MMGKFVDNSLVTIKPLAYYKMILHIMRFGSKYIEHAKLKEVMGILIGHLEGEGEIKNVIVEDVVPVSHGGTIEVKFSVDQLGAFGELDSKIWEQFGDLGWFSIGWYHSHPGLGIFFSDTDKYNQIFWQKSPSGIGIVFDHTYLDKPGDLGFRIFRLDEANLDDPSLAIKSNYHPVKAIVEPPNDLEFYMKIMELIGSIHTGLPQILELNETVDIFNDVEIPQEEQLTPKLPRINSEEIASVLKNGMETFIDLSLKPIINLLNSWGQDTISKIAINNSLMRNDLKQLKDKLSDEINNLQKTFNYDLQNNIKDLDFYVDDKLEELDQEKVNIKT</sequence>